<dbReference type="HOGENOM" id="CLU_031285_5_0_9"/>
<dbReference type="SUPFAM" id="SSF53850">
    <property type="entry name" value="Periplasmic binding protein-like II"/>
    <property type="match status" value="1"/>
</dbReference>
<reference evidence="1 2" key="1">
    <citation type="submission" date="2010-01" db="EMBL/GenBank/DDBJ databases">
        <authorList>
            <person name="Weinstock G."/>
            <person name="Sodergren E."/>
            <person name="Clifton S."/>
            <person name="Fulton L."/>
            <person name="Fulton B."/>
            <person name="Courtney L."/>
            <person name="Fronick C."/>
            <person name="Harrison M."/>
            <person name="Strong C."/>
            <person name="Farmer C."/>
            <person name="Delahaunty K."/>
            <person name="Markovic C."/>
            <person name="Hall O."/>
            <person name="Minx P."/>
            <person name="Tomlinson C."/>
            <person name="Mitreva M."/>
            <person name="Nelson J."/>
            <person name="Hou S."/>
            <person name="Wollam A."/>
            <person name="Pepin K.H."/>
            <person name="Johnson M."/>
            <person name="Bhonagiri V."/>
            <person name="Nash W.E."/>
            <person name="Warren W."/>
            <person name="Chinwalla A."/>
            <person name="Mardis E.R."/>
            <person name="Wilson R.K."/>
        </authorList>
    </citation>
    <scope>NUCLEOTIDE SEQUENCE [LARGE SCALE GENOMIC DNA]</scope>
    <source>
        <strain evidence="1 2">DSM 13479</strain>
    </source>
</reference>
<proteinExistence type="predicted"/>
<gene>
    <name evidence="1" type="ORF">CLOSTHATH_00887</name>
</gene>
<dbReference type="Proteomes" id="UP000004968">
    <property type="component" value="Unassembled WGS sequence"/>
</dbReference>
<evidence type="ECO:0000313" key="2">
    <source>
        <dbReference type="Proteomes" id="UP000004968"/>
    </source>
</evidence>
<dbReference type="EMBL" id="ACIO01000064">
    <property type="protein sequence ID" value="EFD00921.1"/>
    <property type="molecule type" value="Genomic_DNA"/>
</dbReference>
<organism evidence="1 2">
    <name type="scientific">Hungatella hathewayi DSM 13479</name>
    <dbReference type="NCBI Taxonomy" id="566550"/>
    <lineage>
        <taxon>Bacteria</taxon>
        <taxon>Bacillati</taxon>
        <taxon>Bacillota</taxon>
        <taxon>Clostridia</taxon>
        <taxon>Lachnospirales</taxon>
        <taxon>Lachnospiraceae</taxon>
        <taxon>Hungatella</taxon>
    </lineage>
</organism>
<accession>D3ABB4</accession>
<dbReference type="PANTHER" id="PTHR43649">
    <property type="entry name" value="ARABINOSE-BINDING PROTEIN-RELATED"/>
    <property type="match status" value="1"/>
</dbReference>
<dbReference type="AlphaFoldDB" id="D3ABB4"/>
<protein>
    <submittedName>
        <fullName evidence="1">ABC transporter, solute-binding protein</fullName>
    </submittedName>
</protein>
<sequence length="474" mass="52730">MFTETYRIRKKLKQVTSENKDSERCKRGSIMKLRRLMALTTAVVMAASLTACGGQKAETNTQTADSGKESAASGEQITLRMAWWGSQTRHDATNKVIEMYEEQNPNVHIEAEFYDFDSYFTKLDTLVAADDVWDIFQMGGNFPKYINSIEPMDSYIEAGTIDVSDTTENFLATTRDNDGTQVGISIGTNTYGIAYDPAMFAEAGLAEPSDNWTWDEWKADCLAITEKLGIYGSSKMDNFIAGVTQRASQAEKDGNFFKKTNDGLEFTDTATFASYMQMIKDLTDAGSYPDTGAIKEIKDIEGDYLVTEDAAMTWVSSNQIASIVNAAGREIKIAPVPRITKDGSYGMGVQSSQQLCMAKSSKNKEEAAKFINYFVNDIEANKVLNGERGVPIMSKVRDVVMEQADDSSKMIYDFVDKIGNFPKEDCNVISPDPKTEIEDQYKLLIEKVQYGDVTPEDAASQLVEFAESKFTRQQ</sequence>
<comment type="caution">
    <text evidence="1">The sequence shown here is derived from an EMBL/GenBank/DDBJ whole genome shotgun (WGS) entry which is preliminary data.</text>
</comment>
<dbReference type="InterPro" id="IPR050490">
    <property type="entry name" value="Bact_solute-bd_prot1"/>
</dbReference>
<evidence type="ECO:0000313" key="1">
    <source>
        <dbReference type="EMBL" id="EFD00921.1"/>
    </source>
</evidence>
<dbReference type="PANTHER" id="PTHR43649:SF11">
    <property type="entry name" value="ABC TRANSPORTER SUBSTRATE-BINDING PROTEIN YESO-RELATED"/>
    <property type="match status" value="1"/>
</dbReference>
<name>D3ABB4_9FIRM</name>
<dbReference type="Pfam" id="PF01547">
    <property type="entry name" value="SBP_bac_1"/>
    <property type="match status" value="1"/>
</dbReference>
<dbReference type="InterPro" id="IPR006059">
    <property type="entry name" value="SBP"/>
</dbReference>
<dbReference type="Gene3D" id="3.40.190.10">
    <property type="entry name" value="Periplasmic binding protein-like II"/>
    <property type="match status" value="2"/>
</dbReference>